<sequence>MRQELAGGLLIVRASGADAVKAALTGAQSAPERIQLLLGCPVPQAAAFSFGDCSLQTQPGGVVLLTVPEARLTIGFAELRPLMFQPVEVAPALRSVFAGAVAQLLAAGHALDPHGLAHHLLGLAELVLRSALRSELDRSDAAEARRREAVAYMRAHLADPTLSAERIADALFISRRRLYQLFDDGQGVSERIRVMRIEKAKALLADPAKAARGIAEISRDCGFTNATHFSRSFRKLVGETPREFRERAR</sequence>
<dbReference type="Pfam" id="PF12833">
    <property type="entry name" value="HTH_18"/>
    <property type="match status" value="1"/>
</dbReference>
<protein>
    <submittedName>
        <fullName evidence="5">AraC-like DNA-binding protein</fullName>
    </submittedName>
</protein>
<evidence type="ECO:0000259" key="4">
    <source>
        <dbReference type="PROSITE" id="PS01124"/>
    </source>
</evidence>
<dbReference type="InterPro" id="IPR018062">
    <property type="entry name" value="HTH_AraC-typ_CS"/>
</dbReference>
<dbReference type="RefSeq" id="WP_209665208.1">
    <property type="nucleotide sequence ID" value="NZ_JAGGMS010000001.1"/>
</dbReference>
<dbReference type="PRINTS" id="PR00032">
    <property type="entry name" value="HTHARAC"/>
</dbReference>
<dbReference type="PROSITE" id="PS01124">
    <property type="entry name" value="HTH_ARAC_FAMILY_2"/>
    <property type="match status" value="1"/>
</dbReference>
<dbReference type="SMART" id="SM00342">
    <property type="entry name" value="HTH_ARAC"/>
    <property type="match status" value="1"/>
</dbReference>
<dbReference type="Gene3D" id="1.10.10.60">
    <property type="entry name" value="Homeodomain-like"/>
    <property type="match status" value="1"/>
</dbReference>
<accession>A0ABS4PSK2</accession>
<keyword evidence="6" id="KW-1185">Reference proteome</keyword>
<evidence type="ECO:0000256" key="2">
    <source>
        <dbReference type="ARBA" id="ARBA00023125"/>
    </source>
</evidence>
<organism evidence="5 6">
    <name type="scientific">Amycolatopsis magusensis</name>
    <dbReference type="NCBI Taxonomy" id="882444"/>
    <lineage>
        <taxon>Bacteria</taxon>
        <taxon>Bacillati</taxon>
        <taxon>Actinomycetota</taxon>
        <taxon>Actinomycetes</taxon>
        <taxon>Pseudonocardiales</taxon>
        <taxon>Pseudonocardiaceae</taxon>
        <taxon>Amycolatopsis</taxon>
    </lineage>
</organism>
<evidence type="ECO:0000256" key="1">
    <source>
        <dbReference type="ARBA" id="ARBA00023015"/>
    </source>
</evidence>
<name>A0ABS4PSK2_9PSEU</name>
<keyword evidence="3" id="KW-0804">Transcription</keyword>
<dbReference type="PANTHER" id="PTHR46796">
    <property type="entry name" value="HTH-TYPE TRANSCRIPTIONAL ACTIVATOR RHAS-RELATED"/>
    <property type="match status" value="1"/>
</dbReference>
<dbReference type="PANTHER" id="PTHR46796:SF6">
    <property type="entry name" value="ARAC SUBFAMILY"/>
    <property type="match status" value="1"/>
</dbReference>
<keyword evidence="1" id="KW-0805">Transcription regulation</keyword>
<gene>
    <name evidence="5" type="ORF">JOM49_003365</name>
</gene>
<dbReference type="InterPro" id="IPR009057">
    <property type="entry name" value="Homeodomain-like_sf"/>
</dbReference>
<dbReference type="PROSITE" id="PS00041">
    <property type="entry name" value="HTH_ARAC_FAMILY_1"/>
    <property type="match status" value="1"/>
</dbReference>
<dbReference type="EMBL" id="JAGGMS010000001">
    <property type="protein sequence ID" value="MBP2181839.1"/>
    <property type="molecule type" value="Genomic_DNA"/>
</dbReference>
<dbReference type="InterPro" id="IPR020449">
    <property type="entry name" value="Tscrpt_reg_AraC-type_HTH"/>
</dbReference>
<evidence type="ECO:0000313" key="5">
    <source>
        <dbReference type="EMBL" id="MBP2181839.1"/>
    </source>
</evidence>
<comment type="caution">
    <text evidence="5">The sequence shown here is derived from an EMBL/GenBank/DDBJ whole genome shotgun (WGS) entry which is preliminary data.</text>
</comment>
<evidence type="ECO:0000313" key="6">
    <source>
        <dbReference type="Proteomes" id="UP000741013"/>
    </source>
</evidence>
<reference evidence="5 6" key="1">
    <citation type="submission" date="2021-03" db="EMBL/GenBank/DDBJ databases">
        <title>Sequencing the genomes of 1000 actinobacteria strains.</title>
        <authorList>
            <person name="Klenk H.-P."/>
        </authorList>
    </citation>
    <scope>NUCLEOTIDE SEQUENCE [LARGE SCALE GENOMIC DNA]</scope>
    <source>
        <strain evidence="5 6">DSM 45510</strain>
    </source>
</reference>
<dbReference type="InterPro" id="IPR018060">
    <property type="entry name" value="HTH_AraC"/>
</dbReference>
<evidence type="ECO:0000256" key="3">
    <source>
        <dbReference type="ARBA" id="ARBA00023163"/>
    </source>
</evidence>
<dbReference type="SUPFAM" id="SSF46689">
    <property type="entry name" value="Homeodomain-like"/>
    <property type="match status" value="1"/>
</dbReference>
<proteinExistence type="predicted"/>
<dbReference type="InterPro" id="IPR050204">
    <property type="entry name" value="AraC_XylS_family_regulators"/>
</dbReference>
<feature type="domain" description="HTH araC/xylS-type" evidence="4">
    <location>
        <begin position="147"/>
        <end position="247"/>
    </location>
</feature>
<keyword evidence="2" id="KW-0238">DNA-binding</keyword>
<dbReference type="Proteomes" id="UP000741013">
    <property type="component" value="Unassembled WGS sequence"/>
</dbReference>